<dbReference type="KEGG" id="bkw:BkAM31D_21200"/>
<dbReference type="EMBL" id="CP020814">
    <property type="protein sequence ID" value="ARK32159.1"/>
    <property type="molecule type" value="Genomic_DNA"/>
</dbReference>
<evidence type="ECO:0000313" key="2">
    <source>
        <dbReference type="Proteomes" id="UP000193006"/>
    </source>
</evidence>
<gene>
    <name evidence="1" type="ORF">BkAM31D_21200</name>
</gene>
<accession>A0A1X9MFD3</accession>
<reference evidence="1 2" key="1">
    <citation type="submission" date="2017-04" db="EMBL/GenBank/DDBJ databases">
        <title>Bacillus krulwichiae AM31D Genome sequencing and assembly.</title>
        <authorList>
            <person name="Krulwich T.A."/>
            <person name="Anastor L."/>
            <person name="Ehrlich R."/>
            <person name="Ehrlich G.D."/>
            <person name="Janto B."/>
        </authorList>
    </citation>
    <scope>NUCLEOTIDE SEQUENCE [LARGE SCALE GENOMIC DNA]</scope>
    <source>
        <strain evidence="1 2">AM31D</strain>
    </source>
</reference>
<sequence length="76" mass="9120">MKNDYEIRDDVTVIFVKCKKRILETFIDTKDLDKARSFSNTWYAHFNQKTNSFYIRGIKLSKEQRDVFIYIVGFGI</sequence>
<dbReference type="AlphaFoldDB" id="A0A1X9MFD3"/>
<proteinExistence type="predicted"/>
<dbReference type="STRING" id="199441.BkAM31D_21200"/>
<keyword evidence="2" id="KW-1185">Reference proteome</keyword>
<organism evidence="1 2">
    <name type="scientific">Halalkalibacter krulwichiae</name>
    <dbReference type="NCBI Taxonomy" id="199441"/>
    <lineage>
        <taxon>Bacteria</taxon>
        <taxon>Bacillati</taxon>
        <taxon>Bacillota</taxon>
        <taxon>Bacilli</taxon>
        <taxon>Bacillales</taxon>
        <taxon>Bacillaceae</taxon>
        <taxon>Halalkalibacter</taxon>
    </lineage>
</organism>
<dbReference type="RefSeq" id="WP_085449829.1">
    <property type="nucleotide sequence ID" value="NZ_CP020814.1"/>
</dbReference>
<dbReference type="Proteomes" id="UP000193006">
    <property type="component" value="Chromosome"/>
</dbReference>
<protein>
    <submittedName>
        <fullName evidence="1">Uncharacterized protein</fullName>
    </submittedName>
</protein>
<name>A0A1X9MFD3_9BACI</name>
<evidence type="ECO:0000313" key="1">
    <source>
        <dbReference type="EMBL" id="ARK32159.1"/>
    </source>
</evidence>